<evidence type="ECO:0000313" key="3">
    <source>
        <dbReference type="Proteomes" id="UP001234178"/>
    </source>
</evidence>
<organism evidence="2 3">
    <name type="scientific">Daphnia magna</name>
    <dbReference type="NCBI Taxonomy" id="35525"/>
    <lineage>
        <taxon>Eukaryota</taxon>
        <taxon>Metazoa</taxon>
        <taxon>Ecdysozoa</taxon>
        <taxon>Arthropoda</taxon>
        <taxon>Crustacea</taxon>
        <taxon>Branchiopoda</taxon>
        <taxon>Diplostraca</taxon>
        <taxon>Cladocera</taxon>
        <taxon>Anomopoda</taxon>
        <taxon>Daphniidae</taxon>
        <taxon>Daphnia</taxon>
    </lineage>
</organism>
<proteinExistence type="predicted"/>
<dbReference type="Proteomes" id="UP001234178">
    <property type="component" value="Unassembled WGS sequence"/>
</dbReference>
<feature type="region of interest" description="Disordered" evidence="1">
    <location>
        <begin position="37"/>
        <end position="56"/>
    </location>
</feature>
<name>A0ABQ9ZT16_9CRUS</name>
<protein>
    <submittedName>
        <fullName evidence="2">Uncharacterized protein</fullName>
    </submittedName>
</protein>
<gene>
    <name evidence="2" type="ORF">OUZ56_031030</name>
</gene>
<accession>A0ABQ9ZT16</accession>
<evidence type="ECO:0000256" key="1">
    <source>
        <dbReference type="SAM" id="MobiDB-lite"/>
    </source>
</evidence>
<comment type="caution">
    <text evidence="2">The sequence shown here is derived from an EMBL/GenBank/DDBJ whole genome shotgun (WGS) entry which is preliminary data.</text>
</comment>
<feature type="compositionally biased region" description="Polar residues" evidence="1">
    <location>
        <begin position="37"/>
        <end position="48"/>
    </location>
</feature>
<reference evidence="2 3" key="1">
    <citation type="journal article" date="2023" name="Nucleic Acids Res.">
        <title>The hologenome of Daphnia magna reveals possible DNA methylation and microbiome-mediated evolution of the host genome.</title>
        <authorList>
            <person name="Chaturvedi A."/>
            <person name="Li X."/>
            <person name="Dhandapani V."/>
            <person name="Marshall H."/>
            <person name="Kissane S."/>
            <person name="Cuenca-Cambronero M."/>
            <person name="Asole G."/>
            <person name="Calvet F."/>
            <person name="Ruiz-Romero M."/>
            <person name="Marangio P."/>
            <person name="Guigo R."/>
            <person name="Rago D."/>
            <person name="Mirbahai L."/>
            <person name="Eastwood N."/>
            <person name="Colbourne J.K."/>
            <person name="Zhou J."/>
            <person name="Mallon E."/>
            <person name="Orsini L."/>
        </authorList>
    </citation>
    <scope>NUCLEOTIDE SEQUENCE [LARGE SCALE GENOMIC DNA]</scope>
    <source>
        <strain evidence="2">LRV0_1</strain>
    </source>
</reference>
<evidence type="ECO:0000313" key="2">
    <source>
        <dbReference type="EMBL" id="KAK4016069.1"/>
    </source>
</evidence>
<sequence length="132" mass="14981">MIKSKGVITVGRQNAFYPKHPRTQFILAMEPLQQLCSPTPSGSEASNRTKNHAHAKPPFRYVGVPVRLDQRWSARKPYPSSSSASSLCVQKTVFRIIDQYPSPPAGVKRDYANNRLVPVRFAQLKKNLYRRT</sequence>
<keyword evidence="3" id="KW-1185">Reference proteome</keyword>
<dbReference type="EMBL" id="JAOYFB010000005">
    <property type="protein sequence ID" value="KAK4016069.1"/>
    <property type="molecule type" value="Genomic_DNA"/>
</dbReference>